<reference evidence="3" key="2">
    <citation type="submission" date="2015-01" db="EMBL/GenBank/DDBJ databases">
        <title>Evolutionary Origins and Diversification of the Mycorrhizal Mutualists.</title>
        <authorList>
            <consortium name="DOE Joint Genome Institute"/>
            <consortium name="Mycorrhizal Genomics Consortium"/>
            <person name="Kohler A."/>
            <person name="Kuo A."/>
            <person name="Nagy L.G."/>
            <person name="Floudas D."/>
            <person name="Copeland A."/>
            <person name="Barry K.W."/>
            <person name="Cichocki N."/>
            <person name="Veneault-Fourrey C."/>
            <person name="LaButti K."/>
            <person name="Lindquist E.A."/>
            <person name="Lipzen A."/>
            <person name="Lundell T."/>
            <person name="Morin E."/>
            <person name="Murat C."/>
            <person name="Riley R."/>
            <person name="Ohm R."/>
            <person name="Sun H."/>
            <person name="Tunlid A."/>
            <person name="Henrissat B."/>
            <person name="Grigoriev I.V."/>
            <person name="Hibbett D.S."/>
            <person name="Martin F."/>
        </authorList>
    </citation>
    <scope>NUCLEOTIDE SEQUENCE [LARGE SCALE GENOMIC DNA]</scope>
    <source>
        <strain evidence="3">UH-Slu-Lm8-n1</strain>
    </source>
</reference>
<proteinExistence type="predicted"/>
<gene>
    <name evidence="2" type="ORF">CY34DRAFT_809574</name>
</gene>
<dbReference type="AlphaFoldDB" id="A0A0D0AV17"/>
<name>A0A0D0AV17_9AGAM</name>
<dbReference type="Proteomes" id="UP000054485">
    <property type="component" value="Unassembled WGS sequence"/>
</dbReference>
<dbReference type="HOGENOM" id="CLU_2575441_0_0_1"/>
<organism evidence="2 3">
    <name type="scientific">Suillus luteus UH-Slu-Lm8-n1</name>
    <dbReference type="NCBI Taxonomy" id="930992"/>
    <lineage>
        <taxon>Eukaryota</taxon>
        <taxon>Fungi</taxon>
        <taxon>Dikarya</taxon>
        <taxon>Basidiomycota</taxon>
        <taxon>Agaricomycotina</taxon>
        <taxon>Agaricomycetes</taxon>
        <taxon>Agaricomycetidae</taxon>
        <taxon>Boletales</taxon>
        <taxon>Suillineae</taxon>
        <taxon>Suillaceae</taxon>
        <taxon>Suillus</taxon>
    </lineage>
</organism>
<feature type="compositionally biased region" description="Polar residues" evidence="1">
    <location>
        <begin position="1"/>
        <end position="12"/>
    </location>
</feature>
<accession>A0A0D0AV17</accession>
<dbReference type="InParanoid" id="A0A0D0AV17"/>
<sequence length="81" mass="8595">MRRPTASSSRPPNTAVAQQSSGAAQAQSSSQPHAAVSTAPPGVANTTSSASPHVTIKYPTRWTRFWLFICCASPEYTDGHH</sequence>
<evidence type="ECO:0000313" key="3">
    <source>
        <dbReference type="Proteomes" id="UP000054485"/>
    </source>
</evidence>
<dbReference type="EMBL" id="KN835404">
    <property type="protein sequence ID" value="KIK38232.1"/>
    <property type="molecule type" value="Genomic_DNA"/>
</dbReference>
<evidence type="ECO:0000256" key="1">
    <source>
        <dbReference type="SAM" id="MobiDB-lite"/>
    </source>
</evidence>
<evidence type="ECO:0000313" key="2">
    <source>
        <dbReference type="EMBL" id="KIK38232.1"/>
    </source>
</evidence>
<feature type="region of interest" description="Disordered" evidence="1">
    <location>
        <begin position="1"/>
        <end position="52"/>
    </location>
</feature>
<keyword evidence="3" id="KW-1185">Reference proteome</keyword>
<protein>
    <submittedName>
        <fullName evidence="2">Uncharacterized protein</fullName>
    </submittedName>
</protein>
<dbReference type="OrthoDB" id="2689413at2759"/>
<reference evidence="2 3" key="1">
    <citation type="submission" date="2014-04" db="EMBL/GenBank/DDBJ databases">
        <authorList>
            <consortium name="DOE Joint Genome Institute"/>
            <person name="Kuo A."/>
            <person name="Ruytinx J."/>
            <person name="Rineau F."/>
            <person name="Colpaert J."/>
            <person name="Kohler A."/>
            <person name="Nagy L.G."/>
            <person name="Floudas D."/>
            <person name="Copeland A."/>
            <person name="Barry K.W."/>
            <person name="Cichocki N."/>
            <person name="Veneault-Fourrey C."/>
            <person name="LaButti K."/>
            <person name="Lindquist E.A."/>
            <person name="Lipzen A."/>
            <person name="Lundell T."/>
            <person name="Morin E."/>
            <person name="Murat C."/>
            <person name="Sun H."/>
            <person name="Tunlid A."/>
            <person name="Henrissat B."/>
            <person name="Grigoriev I.V."/>
            <person name="Hibbett D.S."/>
            <person name="Martin F."/>
            <person name="Nordberg H.P."/>
            <person name="Cantor M.N."/>
            <person name="Hua S.X."/>
        </authorList>
    </citation>
    <scope>NUCLEOTIDE SEQUENCE [LARGE SCALE GENOMIC DNA]</scope>
    <source>
        <strain evidence="2 3">UH-Slu-Lm8-n1</strain>
    </source>
</reference>
<feature type="compositionally biased region" description="Low complexity" evidence="1">
    <location>
        <begin position="15"/>
        <end position="37"/>
    </location>
</feature>